<name>A0A8H3WYH6_GIGMA</name>
<keyword evidence="2" id="KW-1185">Reference proteome</keyword>
<organism evidence="1 2">
    <name type="scientific">Gigaspora margarita</name>
    <dbReference type="NCBI Taxonomy" id="4874"/>
    <lineage>
        <taxon>Eukaryota</taxon>
        <taxon>Fungi</taxon>
        <taxon>Fungi incertae sedis</taxon>
        <taxon>Mucoromycota</taxon>
        <taxon>Glomeromycotina</taxon>
        <taxon>Glomeromycetes</taxon>
        <taxon>Diversisporales</taxon>
        <taxon>Gigasporaceae</taxon>
        <taxon>Gigaspora</taxon>
    </lineage>
</organism>
<dbReference type="Proteomes" id="UP000439903">
    <property type="component" value="Unassembled WGS sequence"/>
</dbReference>
<dbReference type="EMBL" id="WTPW01002614">
    <property type="protein sequence ID" value="KAF0374368.1"/>
    <property type="molecule type" value="Genomic_DNA"/>
</dbReference>
<protein>
    <submittedName>
        <fullName evidence="1">Uncharacterized protein</fullName>
    </submittedName>
</protein>
<proteinExistence type="predicted"/>
<gene>
    <name evidence="1" type="ORF">F8M41_012868</name>
</gene>
<comment type="caution">
    <text evidence="1">The sequence shown here is derived from an EMBL/GenBank/DDBJ whole genome shotgun (WGS) entry which is preliminary data.</text>
</comment>
<accession>A0A8H3WYH6</accession>
<reference evidence="1 2" key="1">
    <citation type="journal article" date="2019" name="Environ. Microbiol.">
        <title>At the nexus of three kingdoms: the genome of the mycorrhizal fungus Gigaspora margarita provides insights into plant, endobacterial and fungal interactions.</title>
        <authorList>
            <person name="Venice F."/>
            <person name="Ghignone S."/>
            <person name="Salvioli di Fossalunga A."/>
            <person name="Amselem J."/>
            <person name="Novero M."/>
            <person name="Xianan X."/>
            <person name="Sedzielewska Toro K."/>
            <person name="Morin E."/>
            <person name="Lipzen A."/>
            <person name="Grigoriev I.V."/>
            <person name="Henrissat B."/>
            <person name="Martin F.M."/>
            <person name="Bonfante P."/>
        </authorList>
    </citation>
    <scope>NUCLEOTIDE SEQUENCE [LARGE SCALE GENOMIC DNA]</scope>
    <source>
        <strain evidence="1 2">BEG34</strain>
    </source>
</reference>
<evidence type="ECO:0000313" key="1">
    <source>
        <dbReference type="EMBL" id="KAF0374368.1"/>
    </source>
</evidence>
<sequence>MVDQDNLLCCNLEHIVLFEVESDIGSDDKRDAESVVESVAIRDIKSVDVKNIESDANGDAKSDIERDVERDTKRDAARLFTGKVFENWEQCDAFI</sequence>
<evidence type="ECO:0000313" key="2">
    <source>
        <dbReference type="Proteomes" id="UP000439903"/>
    </source>
</evidence>
<dbReference type="AlphaFoldDB" id="A0A8H3WYH6"/>